<sequence>MLKIFANVDTSPWTTLVDIQDRNVTFWENVMECRSAVRLPRLNSIHRVSPPFLSHNAISCTICTAPPSRLSRLAVVPGHGATTRRFQQLP</sequence>
<dbReference type="AlphaFoldDB" id="F4WRF3"/>
<name>F4WRF3_ACREC</name>
<organism evidence="2">
    <name type="scientific">Acromyrmex echinatior</name>
    <name type="common">Panamanian leafcutter ant</name>
    <name type="synonym">Acromyrmex octospinosus echinatior</name>
    <dbReference type="NCBI Taxonomy" id="103372"/>
    <lineage>
        <taxon>Eukaryota</taxon>
        <taxon>Metazoa</taxon>
        <taxon>Ecdysozoa</taxon>
        <taxon>Arthropoda</taxon>
        <taxon>Hexapoda</taxon>
        <taxon>Insecta</taxon>
        <taxon>Pterygota</taxon>
        <taxon>Neoptera</taxon>
        <taxon>Endopterygota</taxon>
        <taxon>Hymenoptera</taxon>
        <taxon>Apocrita</taxon>
        <taxon>Aculeata</taxon>
        <taxon>Formicoidea</taxon>
        <taxon>Formicidae</taxon>
        <taxon>Myrmicinae</taxon>
        <taxon>Acromyrmex</taxon>
    </lineage>
</organism>
<evidence type="ECO:0000313" key="2">
    <source>
        <dbReference type="Proteomes" id="UP000007755"/>
    </source>
</evidence>
<accession>F4WRF3</accession>
<keyword evidence="2" id="KW-1185">Reference proteome</keyword>
<dbReference type="InParanoid" id="F4WRF3"/>
<gene>
    <name evidence="1" type="ORF">G5I_08403</name>
</gene>
<evidence type="ECO:0000313" key="1">
    <source>
        <dbReference type="EMBL" id="EGI63224.1"/>
    </source>
</evidence>
<protein>
    <submittedName>
        <fullName evidence="1">Uncharacterized protein</fullName>
    </submittedName>
</protein>
<reference evidence="1" key="1">
    <citation type="submission" date="2011-02" db="EMBL/GenBank/DDBJ databases">
        <title>The genome of the leaf-cutting ant Acromyrmex echinatior suggests key adaptations to social evolution and fungus farming.</title>
        <authorList>
            <person name="Nygaard S."/>
            <person name="Zhang G."/>
        </authorList>
    </citation>
    <scope>NUCLEOTIDE SEQUENCE</scope>
</reference>
<dbReference type="EMBL" id="GL888285">
    <property type="protein sequence ID" value="EGI63224.1"/>
    <property type="molecule type" value="Genomic_DNA"/>
</dbReference>
<dbReference type="Proteomes" id="UP000007755">
    <property type="component" value="Unassembled WGS sequence"/>
</dbReference>
<proteinExistence type="predicted"/>